<feature type="domain" description="Yip1" evidence="6">
    <location>
        <begin position="8"/>
        <end position="176"/>
    </location>
</feature>
<dbReference type="InterPro" id="IPR006977">
    <property type="entry name" value="Yip1_dom"/>
</dbReference>
<keyword evidence="3 5" id="KW-1133">Transmembrane helix</keyword>
<proteinExistence type="predicted"/>
<gene>
    <name evidence="7" type="ORF">SAMN02745746_02348</name>
</gene>
<evidence type="ECO:0000313" key="8">
    <source>
        <dbReference type="Proteomes" id="UP000192920"/>
    </source>
</evidence>
<evidence type="ECO:0000259" key="6">
    <source>
        <dbReference type="Pfam" id="PF04893"/>
    </source>
</evidence>
<keyword evidence="4 5" id="KW-0472">Membrane</keyword>
<sequence>MSLLTPVRMLISSEDGWDELARSHPSLAASFGKVVLPASLLSSAMIVYAAYFHGEVYAPAVPFRQWCYVALLFLLVSWLCVPLMGYVIRHSVRSTRPLAYRDCYRLAAIAPLPIWLSALTLMVPSPLFNLLAGVTGLFASAGLILHGLDALFEHDHWVRTLSVTYTVFSVGALLWALVIGLLVLPLL</sequence>
<evidence type="ECO:0000256" key="4">
    <source>
        <dbReference type="ARBA" id="ARBA00023136"/>
    </source>
</evidence>
<feature type="transmembrane region" description="Helical" evidence="5">
    <location>
        <begin position="163"/>
        <end position="184"/>
    </location>
</feature>
<feature type="transmembrane region" description="Helical" evidence="5">
    <location>
        <begin position="31"/>
        <end position="51"/>
    </location>
</feature>
<reference evidence="8" key="1">
    <citation type="submission" date="2017-04" db="EMBL/GenBank/DDBJ databases">
        <authorList>
            <person name="Varghese N."/>
            <person name="Submissions S."/>
        </authorList>
    </citation>
    <scope>NUCLEOTIDE SEQUENCE [LARGE SCALE GENOMIC DNA]</scope>
    <source>
        <strain evidence="8">DSM 22618</strain>
    </source>
</reference>
<evidence type="ECO:0000256" key="1">
    <source>
        <dbReference type="ARBA" id="ARBA00004141"/>
    </source>
</evidence>
<feature type="transmembrane region" description="Helical" evidence="5">
    <location>
        <begin position="130"/>
        <end position="151"/>
    </location>
</feature>
<evidence type="ECO:0000256" key="3">
    <source>
        <dbReference type="ARBA" id="ARBA00022989"/>
    </source>
</evidence>
<evidence type="ECO:0000313" key="7">
    <source>
        <dbReference type="EMBL" id="SMF28359.1"/>
    </source>
</evidence>
<dbReference type="AlphaFoldDB" id="A0A1Y6BTP8"/>
<feature type="transmembrane region" description="Helical" evidence="5">
    <location>
        <begin position="63"/>
        <end position="85"/>
    </location>
</feature>
<name>A0A1Y6BTP8_9NEIS</name>
<protein>
    <recommendedName>
        <fullName evidence="6">Yip1 domain-containing protein</fullName>
    </recommendedName>
</protein>
<dbReference type="RefSeq" id="WP_085276597.1">
    <property type="nucleotide sequence ID" value="NZ_FXAG01000012.1"/>
</dbReference>
<dbReference type="Proteomes" id="UP000192920">
    <property type="component" value="Unassembled WGS sequence"/>
</dbReference>
<comment type="subcellular location">
    <subcellularLocation>
        <location evidence="1">Membrane</location>
        <topology evidence="1">Multi-pass membrane protein</topology>
    </subcellularLocation>
</comment>
<dbReference type="GO" id="GO:0016020">
    <property type="term" value="C:membrane"/>
    <property type="evidence" value="ECO:0007669"/>
    <property type="project" value="UniProtKB-SubCell"/>
</dbReference>
<organism evidence="7 8">
    <name type="scientific">Pseudogulbenkiania subflava DSM 22618</name>
    <dbReference type="NCBI Taxonomy" id="1123014"/>
    <lineage>
        <taxon>Bacteria</taxon>
        <taxon>Pseudomonadati</taxon>
        <taxon>Pseudomonadota</taxon>
        <taxon>Betaproteobacteria</taxon>
        <taxon>Neisseriales</taxon>
        <taxon>Chromobacteriaceae</taxon>
        <taxon>Pseudogulbenkiania</taxon>
    </lineage>
</organism>
<dbReference type="EMBL" id="FXAG01000012">
    <property type="protein sequence ID" value="SMF28359.1"/>
    <property type="molecule type" value="Genomic_DNA"/>
</dbReference>
<evidence type="ECO:0000256" key="5">
    <source>
        <dbReference type="SAM" id="Phobius"/>
    </source>
</evidence>
<evidence type="ECO:0000256" key="2">
    <source>
        <dbReference type="ARBA" id="ARBA00022692"/>
    </source>
</evidence>
<feature type="transmembrane region" description="Helical" evidence="5">
    <location>
        <begin position="106"/>
        <end position="124"/>
    </location>
</feature>
<accession>A0A1Y6BTP8</accession>
<keyword evidence="2 5" id="KW-0812">Transmembrane</keyword>
<dbReference type="Pfam" id="PF04893">
    <property type="entry name" value="Yip1"/>
    <property type="match status" value="1"/>
</dbReference>
<keyword evidence="8" id="KW-1185">Reference proteome</keyword>